<keyword evidence="1" id="KW-0812">Transmembrane</keyword>
<evidence type="ECO:0000313" key="3">
    <source>
        <dbReference type="Proteomes" id="UP001152607"/>
    </source>
</evidence>
<sequence>MDESKNPLLIVSVTLAVLLVARWIIRTRTMDGPTKKPLYRVDHSVLNIPLPLQSLWMNMGYWKDTDDFPTACRALLEQVLKHAHILPDEVSEKSTNPNGNQSLSIIDLGYGCGDQSLYIRDTFSQSAQNDPQNTKQTHLKAYIGLTLEPSHFATAQKRLDSTTLSTPHTAPFTIFCADAANPSSWTPQIHTAISHASQPPNDPAHPHHLWILALDTLYHFQPSRWPVLHYASTTLNASLMAFDLCTADTLSLWQRIVIRFLTFMGQSPAANWVTVSEYRDRLVEAGYARDKIAIHDISEFVFGPLHGFMEKRGRELEELGMSIGRFRYAGGMFGWWGRSGVVRACVVVARK</sequence>
<dbReference type="InterPro" id="IPR029063">
    <property type="entry name" value="SAM-dependent_MTases_sf"/>
</dbReference>
<dbReference type="EMBL" id="CAOQHR010000002">
    <property type="protein sequence ID" value="CAI6330985.1"/>
    <property type="molecule type" value="Genomic_DNA"/>
</dbReference>
<comment type="caution">
    <text evidence="2">The sequence shown here is derived from an EMBL/GenBank/DDBJ whole genome shotgun (WGS) entry which is preliminary data.</text>
</comment>
<feature type="transmembrane region" description="Helical" evidence="1">
    <location>
        <begin position="6"/>
        <end position="25"/>
    </location>
</feature>
<name>A0A9W4U945_9PLEO</name>
<gene>
    <name evidence="2" type="ORF">PDIGIT_LOCUS4355</name>
</gene>
<reference evidence="2" key="1">
    <citation type="submission" date="2023-01" db="EMBL/GenBank/DDBJ databases">
        <authorList>
            <person name="Van Ghelder C."/>
            <person name="Rancurel C."/>
        </authorList>
    </citation>
    <scope>NUCLEOTIDE SEQUENCE</scope>
    <source>
        <strain evidence="2">CNCM I-4278</strain>
    </source>
</reference>
<evidence type="ECO:0000313" key="2">
    <source>
        <dbReference type="EMBL" id="CAI6330985.1"/>
    </source>
</evidence>
<dbReference type="AlphaFoldDB" id="A0A9W4U945"/>
<organism evidence="2 3">
    <name type="scientific">Periconia digitata</name>
    <dbReference type="NCBI Taxonomy" id="1303443"/>
    <lineage>
        <taxon>Eukaryota</taxon>
        <taxon>Fungi</taxon>
        <taxon>Dikarya</taxon>
        <taxon>Ascomycota</taxon>
        <taxon>Pezizomycotina</taxon>
        <taxon>Dothideomycetes</taxon>
        <taxon>Pleosporomycetidae</taxon>
        <taxon>Pleosporales</taxon>
        <taxon>Massarineae</taxon>
        <taxon>Periconiaceae</taxon>
        <taxon>Periconia</taxon>
    </lineage>
</organism>
<dbReference type="Gene3D" id="3.40.50.150">
    <property type="entry name" value="Vaccinia Virus protein VP39"/>
    <property type="match status" value="1"/>
</dbReference>
<evidence type="ECO:0008006" key="4">
    <source>
        <dbReference type="Google" id="ProtNLM"/>
    </source>
</evidence>
<keyword evidence="3" id="KW-1185">Reference proteome</keyword>
<protein>
    <recommendedName>
        <fullName evidence="4">S-adenosyl-L-methionine-dependent methyltransferase</fullName>
    </recommendedName>
</protein>
<accession>A0A9W4U945</accession>
<keyword evidence="1" id="KW-1133">Transmembrane helix</keyword>
<evidence type="ECO:0000256" key="1">
    <source>
        <dbReference type="SAM" id="Phobius"/>
    </source>
</evidence>
<proteinExistence type="predicted"/>
<dbReference type="OrthoDB" id="61390at2759"/>
<keyword evidence="1" id="KW-0472">Membrane</keyword>
<dbReference type="Proteomes" id="UP001152607">
    <property type="component" value="Unassembled WGS sequence"/>
</dbReference>